<evidence type="ECO:0000256" key="5">
    <source>
        <dbReference type="SAM" id="Phobius"/>
    </source>
</evidence>
<dbReference type="EMBL" id="CP002363">
    <property type="protein sequence ID" value="ADV64714.1"/>
    <property type="molecule type" value="Genomic_DNA"/>
</dbReference>
<keyword evidence="4 5" id="KW-0472">Membrane</keyword>
<dbReference type="GO" id="GO:0012505">
    <property type="term" value="C:endomembrane system"/>
    <property type="evidence" value="ECO:0007669"/>
    <property type="project" value="UniProtKB-SubCell"/>
</dbReference>
<dbReference type="Proteomes" id="UP000001068">
    <property type="component" value="Chromosome"/>
</dbReference>
<feature type="transmembrane region" description="Helical" evidence="5">
    <location>
        <begin position="333"/>
        <end position="351"/>
    </location>
</feature>
<protein>
    <recommendedName>
        <fullName evidence="8">Rubrerythrin diiron-binding domain-containing protein</fullName>
    </recommendedName>
</protein>
<dbReference type="GO" id="GO:0030026">
    <property type="term" value="P:intracellular manganese ion homeostasis"/>
    <property type="evidence" value="ECO:0007669"/>
    <property type="project" value="InterPro"/>
</dbReference>
<comment type="subcellular location">
    <subcellularLocation>
        <location evidence="1">Endomembrane system</location>
        <topology evidence="1">Multi-pass membrane protein</topology>
    </subcellularLocation>
</comment>
<keyword evidence="7" id="KW-1185">Reference proteome</keyword>
<dbReference type="eggNOG" id="arCOG01096">
    <property type="taxonomic scope" value="Archaea"/>
</dbReference>
<dbReference type="RefSeq" id="WP_013561936.1">
    <property type="nucleotide sequence ID" value="NC_014961.1"/>
</dbReference>
<evidence type="ECO:0000313" key="7">
    <source>
        <dbReference type="Proteomes" id="UP000001068"/>
    </source>
</evidence>
<organism evidence="6 7">
    <name type="scientific">Desulfurococcus mucosus (strain ATCC 35584 / DSM 2162 / JCM 9187 / O7/1)</name>
    <dbReference type="NCBI Taxonomy" id="765177"/>
    <lineage>
        <taxon>Archaea</taxon>
        <taxon>Thermoproteota</taxon>
        <taxon>Thermoprotei</taxon>
        <taxon>Desulfurococcales</taxon>
        <taxon>Desulfurococcaceae</taxon>
        <taxon>Desulfurococcus</taxon>
    </lineage>
</organism>
<evidence type="ECO:0000256" key="4">
    <source>
        <dbReference type="ARBA" id="ARBA00023136"/>
    </source>
</evidence>
<dbReference type="InterPro" id="IPR009078">
    <property type="entry name" value="Ferritin-like_SF"/>
</dbReference>
<dbReference type="Pfam" id="PF01988">
    <property type="entry name" value="VIT1"/>
    <property type="match status" value="1"/>
</dbReference>
<feature type="transmembrane region" description="Helical" evidence="5">
    <location>
        <begin position="276"/>
        <end position="294"/>
    </location>
</feature>
<dbReference type="SUPFAM" id="SSF47240">
    <property type="entry name" value="Ferritin-like"/>
    <property type="match status" value="1"/>
</dbReference>
<dbReference type="GO" id="GO:0005384">
    <property type="term" value="F:manganese ion transmembrane transporter activity"/>
    <property type="evidence" value="ECO:0007669"/>
    <property type="project" value="InterPro"/>
</dbReference>
<name>E8R888_DESM0</name>
<dbReference type="InterPro" id="IPR008217">
    <property type="entry name" value="Ccc1_fam"/>
</dbReference>
<dbReference type="HOGENOM" id="CLU_065373_0_0_2"/>
<sequence length="359" mass="38713">MSAPSRELGEWYVDEVVSARLYRFLAAATGRRVFEELALMEEKHAGIIAGLMIGRGLKPPRRLPLRARLRERLLRLASRLLGYRVLMLVMEHGELEAVVGYWRLLNDPSMVDARERVLELLRDEVVHEAGLYGEIHGFRVEAEGLKDAVYGMIDALVEIEAGLIGVAAATQPIIAGVAGLISSIAGSISMSVGAYLSTKSENEAASSEELADSVLSTVDKTRFLEKAWRRLREAGLTSEEASAIVELASGSQALLKLLSLHGEKASSPVKAARNAGLFYVLGAIGPVAPFLANLPLYHSVMLSLLLTLLVLLALSVFISLVSGARVLRVFAEYALLTLAATAATFTVGLAARRLLGLEV</sequence>
<dbReference type="PANTHER" id="PTHR31851">
    <property type="entry name" value="FE(2+)/MN(2+) TRANSPORTER PCL1"/>
    <property type="match status" value="1"/>
</dbReference>
<evidence type="ECO:0000256" key="1">
    <source>
        <dbReference type="ARBA" id="ARBA00004127"/>
    </source>
</evidence>
<dbReference type="OrthoDB" id="42847at2157"/>
<feature type="transmembrane region" description="Helical" evidence="5">
    <location>
        <begin position="300"/>
        <end position="321"/>
    </location>
</feature>
<reference evidence="6 7" key="2">
    <citation type="journal article" date="2011" name="Stand. Genomic Sci.">
        <title>Complete genome sequence of Desulfurococcus mucosus type strain (O7/1).</title>
        <authorList>
            <person name="Wirth R."/>
            <person name="Chertkov O."/>
            <person name="Held B."/>
            <person name="Lapidus A."/>
            <person name="Nolan M."/>
            <person name="Lucas S."/>
            <person name="Hammon N."/>
            <person name="Deshpande S."/>
            <person name="Cheng J.F."/>
            <person name="Tapia R."/>
            <person name="Han C."/>
            <person name="Goodwin L."/>
            <person name="Pitluck S."/>
            <person name="Liolios K."/>
            <person name="Ioanna P."/>
            <person name="Ivanova N."/>
            <person name="Mavromatis K."/>
            <person name="Mikhailova N."/>
            <person name="Pati A."/>
            <person name="Chen A."/>
            <person name="Palaniappan K."/>
            <person name="Land M."/>
            <person name="Hauser L."/>
            <person name="Chang Y.J."/>
            <person name="Jeffries C.D."/>
            <person name="Bilek Y."/>
            <person name="Hader T."/>
            <person name="Rohde M."/>
            <person name="Spring S."/>
            <person name="Sikorski J."/>
            <person name="Goker M."/>
            <person name="Woyke T."/>
            <person name="Bristow J."/>
            <person name="Eisen J.A."/>
            <person name="Markowitz V."/>
            <person name="Hugenholtz P."/>
            <person name="Kyrpides N.C."/>
            <person name="Klenk H.P."/>
        </authorList>
    </citation>
    <scope>NUCLEOTIDE SEQUENCE [LARGE SCALE GENOMIC DNA]</scope>
    <source>
        <strain evidence="7">ATCC 35584 / DSM 2162 / JCM 9187 / O7/1</strain>
    </source>
</reference>
<evidence type="ECO:0008006" key="8">
    <source>
        <dbReference type="Google" id="ProtNLM"/>
    </source>
</evidence>
<dbReference type="STRING" id="765177.Desmu_0395"/>
<dbReference type="GeneID" id="10153088"/>
<evidence type="ECO:0000313" key="6">
    <source>
        <dbReference type="EMBL" id="ADV64714.1"/>
    </source>
</evidence>
<gene>
    <name evidence="6" type="ordered locus">Desmu_0395</name>
</gene>
<reference evidence="7" key="1">
    <citation type="submission" date="2010-11" db="EMBL/GenBank/DDBJ databases">
        <title>The complete genome of Desulfurococcus mucosus DSM 2162.</title>
        <authorList>
            <consortium name="US DOE Joint Genome Institute (JGI-PGF)"/>
            <person name="Lucas S."/>
            <person name="Copeland A."/>
            <person name="Lapidus A."/>
            <person name="Bruce D."/>
            <person name="Goodwin L."/>
            <person name="Pitluck S."/>
            <person name="Kyrpides N."/>
            <person name="Mavromatis K."/>
            <person name="Pagani I."/>
            <person name="Ivanova N."/>
            <person name="Ovchinnikova G."/>
            <person name="Chertkov O."/>
            <person name="Held B."/>
            <person name="Brettin T."/>
            <person name="Detter J.C."/>
            <person name="Tapia R."/>
            <person name="Han C."/>
            <person name="Land M."/>
            <person name="Hauser L."/>
            <person name="Markowitz V."/>
            <person name="Cheng J.-F."/>
            <person name="Hugenholtz P."/>
            <person name="Woyke T."/>
            <person name="Wu D."/>
            <person name="Wirth R."/>
            <person name="Bilek Y."/>
            <person name="Hader T."/>
            <person name="Klenk H.-P."/>
            <person name="Eisen J.A."/>
        </authorList>
    </citation>
    <scope>NUCLEOTIDE SEQUENCE [LARGE SCALE GENOMIC DNA]</scope>
    <source>
        <strain evidence="7">ATCC 35584 / DSM 2162 / JCM 9187 / O7/1</strain>
    </source>
</reference>
<evidence type="ECO:0000256" key="3">
    <source>
        <dbReference type="ARBA" id="ARBA00022989"/>
    </source>
</evidence>
<dbReference type="AlphaFoldDB" id="E8R888"/>
<evidence type="ECO:0000256" key="2">
    <source>
        <dbReference type="ARBA" id="ARBA00022692"/>
    </source>
</evidence>
<accession>E8R888</accession>
<dbReference type="KEGG" id="dmu:Desmu_0395"/>
<proteinExistence type="predicted"/>
<keyword evidence="2 5" id="KW-0812">Transmembrane</keyword>
<keyword evidence="3 5" id="KW-1133">Transmembrane helix</keyword>